<feature type="compositionally biased region" description="Basic and acidic residues" evidence="7">
    <location>
        <begin position="99"/>
        <end position="118"/>
    </location>
</feature>
<evidence type="ECO:0000256" key="4">
    <source>
        <dbReference type="ARBA" id="ARBA00036943"/>
    </source>
</evidence>
<evidence type="ECO:0000256" key="6">
    <source>
        <dbReference type="PIRSR" id="PIRSR641708-2"/>
    </source>
</evidence>
<feature type="compositionally biased region" description="Basic and acidic residues" evidence="7">
    <location>
        <begin position="1"/>
        <end position="28"/>
    </location>
</feature>
<dbReference type="GO" id="GO:0003723">
    <property type="term" value="F:RNA binding"/>
    <property type="evidence" value="ECO:0007669"/>
    <property type="project" value="InterPro"/>
</dbReference>
<feature type="active site" description="Nucleophile" evidence="5">
    <location>
        <position position="182"/>
    </location>
</feature>
<dbReference type="GO" id="GO:0009982">
    <property type="term" value="F:pseudouridine synthase activity"/>
    <property type="evidence" value="ECO:0007669"/>
    <property type="project" value="InterPro"/>
</dbReference>
<dbReference type="PANTHER" id="PTHR11142:SF4">
    <property type="entry name" value="PSEUDOURIDYLATE SYNTHASE 1 HOMOLOG"/>
    <property type="match status" value="1"/>
</dbReference>
<evidence type="ECO:0000313" key="10">
    <source>
        <dbReference type="Proteomes" id="UP000076842"/>
    </source>
</evidence>
<dbReference type="InterPro" id="IPR020103">
    <property type="entry name" value="PsdUridine_synth_cat_dom_sf"/>
</dbReference>
<organism evidence="9 10">
    <name type="scientific">Calocera cornea HHB12733</name>
    <dbReference type="NCBI Taxonomy" id="1353952"/>
    <lineage>
        <taxon>Eukaryota</taxon>
        <taxon>Fungi</taxon>
        <taxon>Dikarya</taxon>
        <taxon>Basidiomycota</taxon>
        <taxon>Agaricomycotina</taxon>
        <taxon>Dacrymycetes</taxon>
        <taxon>Dacrymycetales</taxon>
        <taxon>Dacrymycetaceae</taxon>
        <taxon>Calocera</taxon>
    </lineage>
</organism>
<dbReference type="STRING" id="1353952.A0A165HNA2"/>
<dbReference type="CDD" id="cd02568">
    <property type="entry name" value="PseudoU_synth_PUS1_PUS2"/>
    <property type="match status" value="1"/>
</dbReference>
<accession>A0A165HNA2</accession>
<feature type="compositionally biased region" description="Acidic residues" evidence="7">
    <location>
        <begin position="545"/>
        <end position="555"/>
    </location>
</feature>
<gene>
    <name evidence="9" type="ORF">CALCODRAFT_523329</name>
</gene>
<evidence type="ECO:0000313" key="9">
    <source>
        <dbReference type="EMBL" id="KZT59508.1"/>
    </source>
</evidence>
<dbReference type="FunCoup" id="A0A165HNA2">
    <property type="interactions" value="672"/>
</dbReference>
<evidence type="ECO:0000256" key="3">
    <source>
        <dbReference type="ARBA" id="ARBA00023235"/>
    </source>
</evidence>
<reference evidence="9 10" key="1">
    <citation type="journal article" date="2016" name="Mol. Biol. Evol.">
        <title>Comparative Genomics of Early-Diverging Mushroom-Forming Fungi Provides Insights into the Origins of Lignocellulose Decay Capabilities.</title>
        <authorList>
            <person name="Nagy L.G."/>
            <person name="Riley R."/>
            <person name="Tritt A."/>
            <person name="Adam C."/>
            <person name="Daum C."/>
            <person name="Floudas D."/>
            <person name="Sun H."/>
            <person name="Yadav J.S."/>
            <person name="Pangilinan J."/>
            <person name="Larsson K.H."/>
            <person name="Matsuura K."/>
            <person name="Barry K."/>
            <person name="Labutti K."/>
            <person name="Kuo R."/>
            <person name="Ohm R.A."/>
            <person name="Bhattacharya S.S."/>
            <person name="Shirouzu T."/>
            <person name="Yoshinaga Y."/>
            <person name="Martin F.M."/>
            <person name="Grigoriev I.V."/>
            <person name="Hibbett D.S."/>
        </authorList>
    </citation>
    <scope>NUCLEOTIDE SEQUENCE [LARGE SCALE GENOMIC DNA]</scope>
    <source>
        <strain evidence="9 10">HHB12733</strain>
    </source>
</reference>
<dbReference type="OrthoDB" id="10256309at2759"/>
<evidence type="ECO:0000259" key="8">
    <source>
        <dbReference type="Pfam" id="PF01416"/>
    </source>
</evidence>
<feature type="domain" description="Pseudouridine synthase I TruA alpha/beta" evidence="8">
    <location>
        <begin position="321"/>
        <end position="424"/>
    </location>
</feature>
<dbReference type="Proteomes" id="UP000076842">
    <property type="component" value="Unassembled WGS sequence"/>
</dbReference>
<feature type="compositionally biased region" description="Polar residues" evidence="7">
    <location>
        <begin position="73"/>
        <end position="90"/>
    </location>
</feature>
<dbReference type="Pfam" id="PF01416">
    <property type="entry name" value="PseudoU_synth_1"/>
    <property type="match status" value="1"/>
</dbReference>
<keyword evidence="2" id="KW-0819">tRNA processing</keyword>
<dbReference type="GO" id="GO:1990481">
    <property type="term" value="P:mRNA pseudouridine synthesis"/>
    <property type="evidence" value="ECO:0007669"/>
    <property type="project" value="TreeGrafter"/>
</dbReference>
<dbReference type="InterPro" id="IPR020095">
    <property type="entry name" value="PsdUridine_synth_TruA_C"/>
</dbReference>
<dbReference type="SUPFAM" id="SSF55120">
    <property type="entry name" value="Pseudouridine synthase"/>
    <property type="match status" value="1"/>
</dbReference>
<evidence type="ECO:0000256" key="5">
    <source>
        <dbReference type="PIRSR" id="PIRSR641708-1"/>
    </source>
</evidence>
<dbReference type="NCBIfam" id="TIGR00071">
    <property type="entry name" value="hisT_truA"/>
    <property type="match status" value="1"/>
</dbReference>
<evidence type="ECO:0000256" key="2">
    <source>
        <dbReference type="ARBA" id="ARBA00022694"/>
    </source>
</evidence>
<dbReference type="AlphaFoldDB" id="A0A165HNA2"/>
<dbReference type="InterPro" id="IPR020094">
    <property type="entry name" value="TruA/RsuA/RluB/E/F_N"/>
</dbReference>
<keyword evidence="3" id="KW-0413">Isomerase</keyword>
<name>A0A165HNA2_9BASI</name>
<feature type="compositionally biased region" description="Polar residues" evidence="7">
    <location>
        <begin position="50"/>
        <end position="63"/>
    </location>
</feature>
<dbReference type="Gene3D" id="3.30.70.660">
    <property type="entry name" value="Pseudouridine synthase I, catalytic domain, C-terminal subdomain"/>
    <property type="match status" value="1"/>
</dbReference>
<evidence type="ECO:0000256" key="7">
    <source>
        <dbReference type="SAM" id="MobiDB-lite"/>
    </source>
</evidence>
<dbReference type="EMBL" id="KV423940">
    <property type="protein sequence ID" value="KZT59508.1"/>
    <property type="molecule type" value="Genomic_DNA"/>
</dbReference>
<proteinExistence type="inferred from homology"/>
<dbReference type="GO" id="GO:0031119">
    <property type="term" value="P:tRNA pseudouridine synthesis"/>
    <property type="evidence" value="ECO:0007669"/>
    <property type="project" value="InterPro"/>
</dbReference>
<sequence>MDSKNLLKRERDVQPAEEPAAKKMRTDFDLQSTPSIQEHLPATPGPSGDATGTSAEPSSPTQGRSRKGDAHKPSSTSKTKAQRVKAQQLSFAAKRKKDKWGPREPRERPEGEEGESKTRLPKKKVALLIGFCGTGCHGMQYNPPHRTIEGILFEALIKTGCVSADNADDPTKVSIARAARTDTGVHAAGNVVSMKIIREPEGVTDVVAAVNSHLPPQVRLWGMVRTQNNFIARQSCDSRVYEYLFPSYMLIPPKPGSKMAAQIASDKPISDEALAALAEQPRTGSVHPFWAVEDPSEPDLERKRRWRVGEEPLKRLRELVNAFEGTHNFYNYTVGKEFKGKDVKRYMMSLEVRDPQVVGDTEWISVKFHGQSFMLHQIRKMISMAILCCRASCPASLILESYGPTRIRIPKAPALGLLLEEPQFGAYNGHMVQVNRGLDEARAKGRAVPDQDYREPIDFGLYRKEIEAFKLEMIYEKLREREKETGTFDVWIKGVDDYVGYDFAFLNSRGIIPPEAVVTGAVVDRAQYDAEPKLRRAAGGAGPADEGEESDEDAELGLVNSEELEG</sequence>
<dbReference type="InterPro" id="IPR001406">
    <property type="entry name" value="PsdUridine_synth_TruA"/>
</dbReference>
<keyword evidence="10" id="KW-1185">Reference proteome</keyword>
<feature type="region of interest" description="Disordered" evidence="7">
    <location>
        <begin position="533"/>
        <end position="566"/>
    </location>
</feature>
<feature type="binding site" evidence="6">
    <location>
        <position position="241"/>
    </location>
    <ligand>
        <name>substrate</name>
    </ligand>
</feature>
<dbReference type="GO" id="GO:0005634">
    <property type="term" value="C:nucleus"/>
    <property type="evidence" value="ECO:0007669"/>
    <property type="project" value="TreeGrafter"/>
</dbReference>
<dbReference type="InterPro" id="IPR041708">
    <property type="entry name" value="PUS1/PUS2-like"/>
</dbReference>
<dbReference type="FunFam" id="3.30.70.580:FF:000002">
    <property type="entry name" value="tRNA pseudouridine synthase"/>
    <property type="match status" value="1"/>
</dbReference>
<feature type="region of interest" description="Disordered" evidence="7">
    <location>
        <begin position="1"/>
        <end position="119"/>
    </location>
</feature>
<comment type="similarity">
    <text evidence="1">Belongs to the tRNA pseudouridine synthase TruA family.</text>
</comment>
<evidence type="ECO:0000256" key="1">
    <source>
        <dbReference type="ARBA" id="ARBA00009375"/>
    </source>
</evidence>
<protein>
    <submittedName>
        <fullName evidence="9">Pseudouridine synthase</fullName>
    </submittedName>
</protein>
<dbReference type="Gene3D" id="3.30.70.580">
    <property type="entry name" value="Pseudouridine synthase I, catalytic domain, N-terminal subdomain"/>
    <property type="match status" value="1"/>
</dbReference>
<dbReference type="PANTHER" id="PTHR11142">
    <property type="entry name" value="PSEUDOURIDYLATE SYNTHASE"/>
    <property type="match status" value="1"/>
</dbReference>
<dbReference type="InterPro" id="IPR020097">
    <property type="entry name" value="PsdUridine_synth_TruA_a/b_dom"/>
</dbReference>
<dbReference type="InParanoid" id="A0A165HNA2"/>
<comment type="catalytic activity">
    <reaction evidence="4">
        <text>a uridine in tRNA = a pseudouridine in tRNA</text>
        <dbReference type="Rhea" id="RHEA:54572"/>
        <dbReference type="Rhea" id="RHEA-COMP:13339"/>
        <dbReference type="Rhea" id="RHEA-COMP:13934"/>
        <dbReference type="ChEBI" id="CHEBI:65314"/>
        <dbReference type="ChEBI" id="CHEBI:65315"/>
    </reaction>
</comment>